<feature type="coiled-coil region" evidence="4">
    <location>
        <begin position="754"/>
        <end position="791"/>
    </location>
</feature>
<dbReference type="AlphaFoldDB" id="A0A7R9YFC8"/>
<evidence type="ECO:0000256" key="4">
    <source>
        <dbReference type="SAM" id="Coils"/>
    </source>
</evidence>
<feature type="repeat" description="WD" evidence="3">
    <location>
        <begin position="14"/>
        <end position="55"/>
    </location>
</feature>
<dbReference type="Pfam" id="PF00400">
    <property type="entry name" value="WD40"/>
    <property type="match status" value="7"/>
</dbReference>
<accession>A0A7R9YFC8</accession>
<keyword evidence="4" id="KW-0175">Coiled coil</keyword>
<dbReference type="PROSITE" id="PS50294">
    <property type="entry name" value="WD_REPEATS_REGION"/>
    <property type="match status" value="6"/>
</dbReference>
<dbReference type="InterPro" id="IPR001680">
    <property type="entry name" value="WD40_rpt"/>
</dbReference>
<sequence length="902" mass="98981">MPEVGVKRMPERVFEGHTSRVYGVCVSADGQHVLTGSEDHTAKLWDAHSGEELMTFRGHNHTVYSVAMTSNSRWAVTAGSYDRNAKLWNVQTGEDVHTFRGHRDLVSFVTVTPDDQHVVTASFDKTVKLWDLHTGEEVRKFKGHKNWIWSVCVSPDNQFLATSSADKTAIVWNLSTGEKHRILKGGHSGWVLSVDIDDAFVVTAGDDKVAKLWDLETAQEIRTFTGHEHWVFCVKIFVKDSLVVTASRDRTAKLWNMHSGEQLRTISGHEKSVFCVAMTQNSRFLVTSSGDKTVKLWDLAKDKNGRSSANGNDAEGAPSRYESIPSFDSTHRPSLDGITIVQGKSVMIRSQRSAKDGALGSVQVLEAIEADDDIRGRISEVTTMLQKLKSSGLQHLQPHELSFALEDARDELESLRTRETLCSEHRDLQMYYKAVKTQLATTLSACMMVASGHVSDGDSSSMFATVLDSLADKVPGQGASFVASFLSTSASFAHDRRRRRHVRVVQELFEGCSQSVLRVADKVAAQLTEARSRQILERANSCCNRVRKQTGWKLFQFPKLGLTSHQGTIPAAERYFLPQAFFTHLVGAHDYIFNGETLTAPLWLARVDVGVCAEMAMSLESYHLDRLPPGHGRPSWQKAVAVTLVNAALTAAPVPPELEPTAVDDLDLMLPTPPALVQSRSTSVLRSGSAALPAAPSLRQSVSTSSVPNKRNADVKPAEGVAVAEVVAVNVAVEATCNAASPRIEGEDRLTKILQATERLAEKTKAQEREMQELRAASSKTSRDVERLKKTVDVDDVSVGSGGGGGGLVQIQQQAKSSSNRRAGTGPNATQENAQQIIRLQAEVESLRSIVQDMAIAVSDLEGGQEAMAQVFRRRKEPTPEEAAEQMRQRALLLRTNSYDLQ</sequence>
<name>A0A7R9YFC8_9STRA</name>
<feature type="repeat" description="WD" evidence="3">
    <location>
        <begin position="141"/>
        <end position="182"/>
    </location>
</feature>
<feature type="repeat" description="WD" evidence="3">
    <location>
        <begin position="184"/>
        <end position="223"/>
    </location>
</feature>
<dbReference type="InterPro" id="IPR019775">
    <property type="entry name" value="WD40_repeat_CS"/>
</dbReference>
<feature type="repeat" description="WD" evidence="3">
    <location>
        <begin position="224"/>
        <end position="265"/>
    </location>
</feature>
<feature type="repeat" description="WD" evidence="3">
    <location>
        <begin position="56"/>
        <end position="98"/>
    </location>
</feature>
<keyword evidence="1 3" id="KW-0853">WD repeat</keyword>
<dbReference type="PANTHER" id="PTHR22847:SF637">
    <property type="entry name" value="WD REPEAT DOMAIN 5B"/>
    <property type="match status" value="1"/>
</dbReference>
<dbReference type="GO" id="GO:0005634">
    <property type="term" value="C:nucleus"/>
    <property type="evidence" value="ECO:0007669"/>
    <property type="project" value="TreeGrafter"/>
</dbReference>
<dbReference type="PROSITE" id="PS50082">
    <property type="entry name" value="WD_REPEATS_2"/>
    <property type="match status" value="7"/>
</dbReference>
<feature type="repeat" description="WD" evidence="3">
    <location>
        <begin position="266"/>
        <end position="307"/>
    </location>
</feature>
<protein>
    <recommendedName>
        <fullName evidence="7">Guanine nucleotide-binding protein subunit beta-like protein</fullName>
    </recommendedName>
</protein>
<feature type="repeat" description="WD" evidence="3">
    <location>
        <begin position="99"/>
        <end position="140"/>
    </location>
</feature>
<feature type="region of interest" description="Disordered" evidence="5">
    <location>
        <begin position="305"/>
        <end position="330"/>
    </location>
</feature>
<dbReference type="InterPro" id="IPR036322">
    <property type="entry name" value="WD40_repeat_dom_sf"/>
</dbReference>
<evidence type="ECO:0000313" key="6">
    <source>
        <dbReference type="EMBL" id="CAD8264029.1"/>
    </source>
</evidence>
<dbReference type="PROSITE" id="PS00678">
    <property type="entry name" value="WD_REPEATS_1"/>
    <property type="match status" value="7"/>
</dbReference>
<evidence type="ECO:0000256" key="5">
    <source>
        <dbReference type="SAM" id="MobiDB-lite"/>
    </source>
</evidence>
<feature type="region of interest" description="Disordered" evidence="5">
    <location>
        <begin position="796"/>
        <end position="832"/>
    </location>
</feature>
<evidence type="ECO:0008006" key="7">
    <source>
        <dbReference type="Google" id="ProtNLM"/>
    </source>
</evidence>
<gene>
    <name evidence="6" type="ORF">PPYR1160_LOCUS13532</name>
</gene>
<dbReference type="PANTHER" id="PTHR22847">
    <property type="entry name" value="WD40 REPEAT PROTEIN"/>
    <property type="match status" value="1"/>
</dbReference>
<evidence type="ECO:0000256" key="3">
    <source>
        <dbReference type="PROSITE-ProRule" id="PRU00221"/>
    </source>
</evidence>
<feature type="compositionally biased region" description="Polar residues" evidence="5">
    <location>
        <begin position="810"/>
        <end position="832"/>
    </location>
</feature>
<evidence type="ECO:0000256" key="2">
    <source>
        <dbReference type="ARBA" id="ARBA00022737"/>
    </source>
</evidence>
<keyword evidence="2" id="KW-0677">Repeat</keyword>
<dbReference type="PRINTS" id="PR00320">
    <property type="entry name" value="GPROTEINBRPT"/>
</dbReference>
<evidence type="ECO:0000256" key="1">
    <source>
        <dbReference type="ARBA" id="ARBA00022574"/>
    </source>
</evidence>
<organism evidence="6">
    <name type="scientific">Pinguiococcus pyrenoidosus</name>
    <dbReference type="NCBI Taxonomy" id="172671"/>
    <lineage>
        <taxon>Eukaryota</taxon>
        <taxon>Sar</taxon>
        <taxon>Stramenopiles</taxon>
        <taxon>Ochrophyta</taxon>
        <taxon>Pinguiophyceae</taxon>
        <taxon>Pinguiochrysidales</taxon>
        <taxon>Pinguiochrysidaceae</taxon>
        <taxon>Pinguiococcus</taxon>
    </lineage>
</organism>
<dbReference type="InterPro" id="IPR020472">
    <property type="entry name" value="WD40_PAC1"/>
</dbReference>
<dbReference type="CDD" id="cd00200">
    <property type="entry name" value="WD40"/>
    <property type="match status" value="1"/>
</dbReference>
<dbReference type="SMART" id="SM00320">
    <property type="entry name" value="WD40"/>
    <property type="match status" value="7"/>
</dbReference>
<proteinExistence type="predicted"/>
<reference evidence="6" key="1">
    <citation type="submission" date="2021-01" db="EMBL/GenBank/DDBJ databases">
        <authorList>
            <person name="Corre E."/>
            <person name="Pelletier E."/>
            <person name="Niang G."/>
            <person name="Scheremetjew M."/>
            <person name="Finn R."/>
            <person name="Kale V."/>
            <person name="Holt S."/>
            <person name="Cochrane G."/>
            <person name="Meng A."/>
            <person name="Brown T."/>
            <person name="Cohen L."/>
        </authorList>
    </citation>
    <scope>NUCLEOTIDE SEQUENCE</scope>
    <source>
        <strain evidence="6">CCMP2078</strain>
    </source>
</reference>
<dbReference type="SUPFAM" id="SSF50978">
    <property type="entry name" value="WD40 repeat-like"/>
    <property type="match status" value="1"/>
</dbReference>
<dbReference type="Gene3D" id="2.130.10.10">
    <property type="entry name" value="YVTN repeat-like/Quinoprotein amine dehydrogenase"/>
    <property type="match status" value="3"/>
</dbReference>
<dbReference type="EMBL" id="HBEA01017823">
    <property type="protein sequence ID" value="CAD8264029.1"/>
    <property type="molecule type" value="Transcribed_RNA"/>
</dbReference>
<dbReference type="GO" id="GO:1990234">
    <property type="term" value="C:transferase complex"/>
    <property type="evidence" value="ECO:0007669"/>
    <property type="project" value="UniProtKB-ARBA"/>
</dbReference>
<dbReference type="InterPro" id="IPR015943">
    <property type="entry name" value="WD40/YVTN_repeat-like_dom_sf"/>
</dbReference>